<dbReference type="InterPro" id="IPR037523">
    <property type="entry name" value="VOC_core"/>
</dbReference>
<dbReference type="RefSeq" id="WP_094863272.1">
    <property type="nucleotide sequence ID" value="NZ_NKYE01000007.1"/>
</dbReference>
<name>A0A263D5W9_9PSEU</name>
<dbReference type="EMBL" id="NKYE01000007">
    <property type="protein sequence ID" value="OZM72795.1"/>
    <property type="molecule type" value="Genomic_DNA"/>
</dbReference>
<dbReference type="SUPFAM" id="SSF54593">
    <property type="entry name" value="Glyoxalase/Bleomycin resistance protein/Dihydroxybiphenyl dioxygenase"/>
    <property type="match status" value="1"/>
</dbReference>
<dbReference type="PROSITE" id="PS51819">
    <property type="entry name" value="VOC"/>
    <property type="match status" value="1"/>
</dbReference>
<sequence>MAIRRTYARLWADDLDSSLPLLRELTGAEPDLRFAFAELELAAIGDFLVIAAPPEVRARYANASATVVVDDLDALAGKLDAHGATVIVAEASSDTGRFLYARHPGGAEVEYVQWNEELARRVLGDNR</sequence>
<protein>
    <submittedName>
        <fullName evidence="2">Glyoxalase</fullName>
    </submittedName>
</protein>
<evidence type="ECO:0000259" key="1">
    <source>
        <dbReference type="PROSITE" id="PS51819"/>
    </source>
</evidence>
<dbReference type="Proteomes" id="UP000242444">
    <property type="component" value="Unassembled WGS sequence"/>
</dbReference>
<dbReference type="OrthoDB" id="1492945at2"/>
<dbReference type="InParanoid" id="A0A263D5W9"/>
<organism evidence="2 3">
    <name type="scientific">Amycolatopsis antarctica</name>
    <dbReference type="NCBI Taxonomy" id="1854586"/>
    <lineage>
        <taxon>Bacteria</taxon>
        <taxon>Bacillati</taxon>
        <taxon>Actinomycetota</taxon>
        <taxon>Actinomycetes</taxon>
        <taxon>Pseudonocardiales</taxon>
        <taxon>Pseudonocardiaceae</taxon>
        <taxon>Amycolatopsis</taxon>
    </lineage>
</organism>
<feature type="domain" description="VOC" evidence="1">
    <location>
        <begin position="4"/>
        <end position="114"/>
    </location>
</feature>
<accession>A0A263D5W9</accession>
<dbReference type="CDD" id="cd06587">
    <property type="entry name" value="VOC"/>
    <property type="match status" value="1"/>
</dbReference>
<evidence type="ECO:0000313" key="3">
    <source>
        <dbReference type="Proteomes" id="UP000242444"/>
    </source>
</evidence>
<dbReference type="AlphaFoldDB" id="A0A263D5W9"/>
<dbReference type="InterPro" id="IPR029068">
    <property type="entry name" value="Glyas_Bleomycin-R_OHBP_Dase"/>
</dbReference>
<proteinExistence type="predicted"/>
<evidence type="ECO:0000313" key="2">
    <source>
        <dbReference type="EMBL" id="OZM72795.1"/>
    </source>
</evidence>
<dbReference type="Gene3D" id="3.10.180.10">
    <property type="entry name" value="2,3-Dihydroxybiphenyl 1,2-Dioxygenase, domain 1"/>
    <property type="match status" value="1"/>
</dbReference>
<reference evidence="2 3" key="1">
    <citation type="submission" date="2017-07" db="EMBL/GenBank/DDBJ databases">
        <title>Amycolatopsis antarcticus sp. nov., isolated from the surface of an Antarcticus brown macroalga.</title>
        <authorList>
            <person name="Wang J."/>
            <person name="Leiva S."/>
            <person name="Huang J."/>
            <person name="Huang Y."/>
        </authorList>
    </citation>
    <scope>NUCLEOTIDE SEQUENCE [LARGE SCALE GENOMIC DNA]</scope>
    <source>
        <strain evidence="2 3">AU-G6</strain>
    </source>
</reference>
<gene>
    <name evidence="2" type="ORF">CFN78_14375</name>
</gene>
<comment type="caution">
    <text evidence="2">The sequence shown here is derived from an EMBL/GenBank/DDBJ whole genome shotgun (WGS) entry which is preliminary data.</text>
</comment>
<keyword evidence="3" id="KW-1185">Reference proteome</keyword>